<comment type="similarity">
    <text evidence="2">Belongs to the glycosyl hydrolase 3 family.</text>
</comment>
<dbReference type="GO" id="GO:0009251">
    <property type="term" value="P:glucan catabolic process"/>
    <property type="evidence" value="ECO:0007669"/>
    <property type="project" value="TreeGrafter"/>
</dbReference>
<dbReference type="FunFam" id="3.20.20.300:FF:000007">
    <property type="entry name" value="Lysosomal beta glucosidase"/>
    <property type="match status" value="1"/>
</dbReference>
<dbReference type="EMBL" id="SRYD01000002">
    <property type="protein sequence ID" value="TGY76534.1"/>
    <property type="molecule type" value="Genomic_DNA"/>
</dbReference>
<feature type="domain" description="Fibronectin type III-like" evidence="8">
    <location>
        <begin position="688"/>
        <end position="757"/>
    </location>
</feature>
<protein>
    <recommendedName>
        <fullName evidence="3">beta-glucosidase</fullName>
        <ecNumber evidence="3">3.2.1.21</ecNumber>
    </recommendedName>
</protein>
<dbReference type="InterPro" id="IPR013783">
    <property type="entry name" value="Ig-like_fold"/>
</dbReference>
<dbReference type="PROSITE" id="PS51257">
    <property type="entry name" value="PROKAR_LIPOPROTEIN"/>
    <property type="match status" value="1"/>
</dbReference>
<dbReference type="GO" id="GO:0008422">
    <property type="term" value="F:beta-glucosidase activity"/>
    <property type="evidence" value="ECO:0007669"/>
    <property type="project" value="UniProtKB-EC"/>
</dbReference>
<evidence type="ECO:0000256" key="2">
    <source>
        <dbReference type="ARBA" id="ARBA00005336"/>
    </source>
</evidence>
<dbReference type="AlphaFoldDB" id="A0A4S1ZRD1"/>
<dbReference type="Pfam" id="PF00933">
    <property type="entry name" value="Glyco_hydro_3"/>
    <property type="match status" value="1"/>
</dbReference>
<evidence type="ECO:0000313" key="10">
    <source>
        <dbReference type="Proteomes" id="UP000306630"/>
    </source>
</evidence>
<evidence type="ECO:0000256" key="6">
    <source>
        <dbReference type="ARBA" id="ARBA00023295"/>
    </source>
</evidence>
<evidence type="ECO:0000259" key="8">
    <source>
        <dbReference type="SMART" id="SM01217"/>
    </source>
</evidence>
<evidence type="ECO:0000256" key="1">
    <source>
        <dbReference type="ARBA" id="ARBA00000448"/>
    </source>
</evidence>
<dbReference type="InterPro" id="IPR001764">
    <property type="entry name" value="Glyco_hydro_3_N"/>
</dbReference>
<name>A0A4S1ZRD1_9BACT</name>
<evidence type="ECO:0000256" key="5">
    <source>
        <dbReference type="ARBA" id="ARBA00022801"/>
    </source>
</evidence>
<keyword evidence="6" id="KW-0326">Glycosidase</keyword>
<evidence type="ECO:0000313" key="9">
    <source>
        <dbReference type="EMBL" id="TGY76534.1"/>
    </source>
</evidence>
<dbReference type="FunFam" id="2.60.40.10:FF:000495">
    <property type="entry name" value="Periplasmic beta-glucosidase"/>
    <property type="match status" value="1"/>
</dbReference>
<comment type="caution">
    <text evidence="9">The sequence shown here is derived from an EMBL/GenBank/DDBJ whole genome shotgun (WGS) entry which is preliminary data.</text>
</comment>
<dbReference type="PANTHER" id="PTHR30620:SF16">
    <property type="entry name" value="LYSOSOMAL BETA GLUCOSIDASE"/>
    <property type="match status" value="1"/>
</dbReference>
<sequence length="773" mass="85692">MNKYILSFFSIAFAACSIQAAKAAIPSDPAIEAAVERTLSRMSLDEKVGQMTELSIDVLGEWKNGEFFLDPQKLHEAIAVYKVGSVLNAPGGPTAQTPEKWVELIGTIQEISMKEIGIPCIYGLDQNHGTTYTLGGILFPQNINVGASFNPMLARQAAEVTAYETRAADCPWTYSPTVDLTRDPRWSRVWENYGEDPLVNAIMGAEQVKGFQGENPNKIGCRNIATSVKHYLGYGAPRTGKDRTPAYISPSDLREKFFEPYRACIEAGALTVMVNSGSINGRPVHANNELLTRWLKEDLNWDGMIVTDWADINNLYTREYVAEDKKEAIEMAINAGIDMSMEPYDLNFCTLLKELVNEGRVSLERIDDAVRRVLRLKYRLGLFDTPDTYPRDYADFASPKHQAIAIKAAEESMILLKNVDGILPLKKGVRILITGPNANSMRCLNGGWSYSWQGHLTDRFASEYNTIYEAVTDKFGKSNVILEQGITYPSEGAYYEENEPEIEKAVAAAADVDLILACIGENSYCETPGNLSDLALSENQRNLVKALATTGKPIVLIINGGRPRIISDIEPLAKAVVNVLLPGNFGGDALANILSGDANPSAKMPYTYPRHQAELTTYDYRVSEEMDKMEGAYDYDAVVSVQWPFGYGLSYTDFSYDNLRCSKTEFNADDELVFSIDVTNTGNVAGKEVVMLFSRDMVASLTPENRRLRAFNKIALKPGETKTVTLPLKASDLAFVGHDGKWVLEKGKFRIQVGSNTLELTCLDTHKWDSPNR</sequence>
<dbReference type="SUPFAM" id="SSF51445">
    <property type="entry name" value="(Trans)glycosidases"/>
    <property type="match status" value="1"/>
</dbReference>
<dbReference type="Proteomes" id="UP000306630">
    <property type="component" value="Unassembled WGS sequence"/>
</dbReference>
<organism evidence="9 10">
    <name type="scientific">Muribaculum intestinale</name>
    <dbReference type="NCBI Taxonomy" id="1796646"/>
    <lineage>
        <taxon>Bacteria</taxon>
        <taxon>Pseudomonadati</taxon>
        <taxon>Bacteroidota</taxon>
        <taxon>Bacteroidia</taxon>
        <taxon>Bacteroidales</taxon>
        <taxon>Muribaculaceae</taxon>
        <taxon>Muribaculum</taxon>
    </lineage>
</organism>
<evidence type="ECO:0000256" key="7">
    <source>
        <dbReference type="SAM" id="SignalP"/>
    </source>
</evidence>
<dbReference type="EC" id="3.2.1.21" evidence="3"/>
<dbReference type="Gene3D" id="2.60.40.10">
    <property type="entry name" value="Immunoglobulins"/>
    <property type="match status" value="1"/>
</dbReference>
<dbReference type="InterPro" id="IPR002772">
    <property type="entry name" value="Glyco_hydro_3_C"/>
</dbReference>
<dbReference type="PANTHER" id="PTHR30620">
    <property type="entry name" value="PERIPLASMIC BETA-GLUCOSIDASE-RELATED"/>
    <property type="match status" value="1"/>
</dbReference>
<dbReference type="PRINTS" id="PR00133">
    <property type="entry name" value="GLHYDRLASE3"/>
</dbReference>
<dbReference type="SMART" id="SM01217">
    <property type="entry name" value="Fn3_like"/>
    <property type="match status" value="1"/>
</dbReference>
<feature type="chain" id="PRO_5030099696" description="beta-glucosidase" evidence="7">
    <location>
        <begin position="24"/>
        <end position="773"/>
    </location>
</feature>
<keyword evidence="4 7" id="KW-0732">Signal</keyword>
<dbReference type="Pfam" id="PF01915">
    <property type="entry name" value="Glyco_hydro_3_C"/>
    <property type="match status" value="1"/>
</dbReference>
<dbReference type="InterPro" id="IPR051915">
    <property type="entry name" value="Cellulose_Degrad_GH3"/>
</dbReference>
<dbReference type="Gene3D" id="3.40.50.1700">
    <property type="entry name" value="Glycoside hydrolase family 3 C-terminal domain"/>
    <property type="match status" value="1"/>
</dbReference>
<dbReference type="RefSeq" id="WP_135956953.1">
    <property type="nucleotide sequence ID" value="NZ_CALDAO010000016.1"/>
</dbReference>
<comment type="catalytic activity">
    <reaction evidence="1">
        <text>Hydrolysis of terminal, non-reducing beta-D-glucosyl residues with release of beta-D-glucose.</text>
        <dbReference type="EC" id="3.2.1.21"/>
    </reaction>
</comment>
<evidence type="ECO:0000256" key="3">
    <source>
        <dbReference type="ARBA" id="ARBA00012744"/>
    </source>
</evidence>
<dbReference type="SUPFAM" id="SSF52279">
    <property type="entry name" value="Beta-D-glucan exohydrolase, C-terminal domain"/>
    <property type="match status" value="1"/>
</dbReference>
<accession>A0A4S1ZRD1</accession>
<dbReference type="Pfam" id="PF14310">
    <property type="entry name" value="Fn3-like"/>
    <property type="match status" value="1"/>
</dbReference>
<feature type="signal peptide" evidence="7">
    <location>
        <begin position="1"/>
        <end position="23"/>
    </location>
</feature>
<dbReference type="InterPro" id="IPR026891">
    <property type="entry name" value="Fn3-like"/>
</dbReference>
<proteinExistence type="inferred from homology"/>
<reference evidence="9 10" key="1">
    <citation type="submission" date="2019-04" db="EMBL/GenBank/DDBJ databases">
        <title>Microbes associate with the intestines of laboratory mice.</title>
        <authorList>
            <person name="Navarre W."/>
            <person name="Wong E."/>
            <person name="Huang K."/>
            <person name="Tropini C."/>
            <person name="Ng K."/>
            <person name="Yu B."/>
        </authorList>
    </citation>
    <scope>NUCLEOTIDE SEQUENCE [LARGE SCALE GENOMIC DNA]</scope>
    <source>
        <strain evidence="9 10">NM06_A21</strain>
    </source>
</reference>
<dbReference type="Gene3D" id="3.20.20.300">
    <property type="entry name" value="Glycoside hydrolase, family 3, N-terminal domain"/>
    <property type="match status" value="1"/>
</dbReference>
<keyword evidence="5" id="KW-0378">Hydrolase</keyword>
<evidence type="ECO:0000256" key="4">
    <source>
        <dbReference type="ARBA" id="ARBA00022729"/>
    </source>
</evidence>
<dbReference type="InterPro" id="IPR036881">
    <property type="entry name" value="Glyco_hydro_3_C_sf"/>
</dbReference>
<dbReference type="InterPro" id="IPR036962">
    <property type="entry name" value="Glyco_hydro_3_N_sf"/>
</dbReference>
<gene>
    <name evidence="9" type="ORF">E5333_00655</name>
</gene>
<dbReference type="InterPro" id="IPR017853">
    <property type="entry name" value="GH"/>
</dbReference>